<keyword evidence="2" id="KW-1185">Reference proteome</keyword>
<accession>A0ACC2NZS1</accession>
<gene>
    <name evidence="1" type="ORF">QAD02_012399</name>
</gene>
<protein>
    <submittedName>
        <fullName evidence="1">Uncharacterized protein</fullName>
    </submittedName>
</protein>
<dbReference type="Proteomes" id="UP001239111">
    <property type="component" value="Chromosome 2"/>
</dbReference>
<name>A0ACC2NZS1_9HYME</name>
<sequence>NLAPSELKKLRNKQRKQLRKAELEKRQAAQAQEKREQHNKSRQQTDPDLEQPTLDELIPEKLERVEDPLEQAIKFLLPLQELAANNIETHLMAFEIYIRKGRTLLMLRSIKRAHRLDPNNPELHSCLVRFLKHVAGATLDQTVSEVVRRQSISIFGQAADAAKLNADFLAKNDSSLPHRLQAARMLHLFDPSQQKKAIALATSIDPASVTSGLTLPNCVRVLEALRAGDLGSCECDLAEYTTKCHERFPYATAFRPPDATSSTSPKPQPLVNHQTLLPQESGQPLPQPISATNKY</sequence>
<comment type="caution">
    <text evidence="1">The sequence shown here is derived from an EMBL/GenBank/DDBJ whole genome shotgun (WGS) entry which is preliminary data.</text>
</comment>
<feature type="non-terminal residue" evidence="1">
    <location>
        <position position="1"/>
    </location>
</feature>
<evidence type="ECO:0000313" key="2">
    <source>
        <dbReference type="Proteomes" id="UP001239111"/>
    </source>
</evidence>
<proteinExistence type="predicted"/>
<evidence type="ECO:0000313" key="1">
    <source>
        <dbReference type="EMBL" id="KAJ8676612.1"/>
    </source>
</evidence>
<organism evidence="1 2">
    <name type="scientific">Eretmocerus hayati</name>
    <dbReference type="NCBI Taxonomy" id="131215"/>
    <lineage>
        <taxon>Eukaryota</taxon>
        <taxon>Metazoa</taxon>
        <taxon>Ecdysozoa</taxon>
        <taxon>Arthropoda</taxon>
        <taxon>Hexapoda</taxon>
        <taxon>Insecta</taxon>
        <taxon>Pterygota</taxon>
        <taxon>Neoptera</taxon>
        <taxon>Endopterygota</taxon>
        <taxon>Hymenoptera</taxon>
        <taxon>Apocrita</taxon>
        <taxon>Proctotrupomorpha</taxon>
        <taxon>Chalcidoidea</taxon>
        <taxon>Aphelinidae</taxon>
        <taxon>Aphelininae</taxon>
        <taxon>Eretmocerus</taxon>
    </lineage>
</organism>
<reference evidence="1" key="1">
    <citation type="submission" date="2023-04" db="EMBL/GenBank/DDBJ databases">
        <title>A chromosome-level genome assembly of the parasitoid wasp Eretmocerus hayati.</title>
        <authorList>
            <person name="Zhong Y."/>
            <person name="Liu S."/>
            <person name="Liu Y."/>
        </authorList>
    </citation>
    <scope>NUCLEOTIDE SEQUENCE</scope>
    <source>
        <strain evidence="1">ZJU_SS_LIU_2023</strain>
    </source>
</reference>
<dbReference type="EMBL" id="CM056742">
    <property type="protein sequence ID" value="KAJ8676612.1"/>
    <property type="molecule type" value="Genomic_DNA"/>
</dbReference>